<feature type="domain" description="Peptidase M24" evidence="2">
    <location>
        <begin position="145"/>
        <end position="344"/>
    </location>
</feature>
<evidence type="ECO:0000313" key="3">
    <source>
        <dbReference type="EMBL" id="CAD7259005.1"/>
    </source>
</evidence>
<dbReference type="InterPro" id="IPR036005">
    <property type="entry name" value="Creatinase/aminopeptidase-like"/>
</dbReference>
<dbReference type="InterPro" id="IPR004545">
    <property type="entry name" value="PA2G4"/>
</dbReference>
<dbReference type="PANTHER" id="PTHR10804:SF11">
    <property type="entry name" value="PROLIFERATION-ASSOCIATED PROTEIN 2G4"/>
    <property type="match status" value="1"/>
</dbReference>
<dbReference type="InterPro" id="IPR036390">
    <property type="entry name" value="WH_DNA-bd_sf"/>
</dbReference>
<dbReference type="InterPro" id="IPR000994">
    <property type="entry name" value="Pept_M24"/>
</dbReference>
<proteinExistence type="inferred from homology"/>
<dbReference type="InterPro" id="IPR036388">
    <property type="entry name" value="WH-like_DNA-bd_sf"/>
</dbReference>
<dbReference type="FunFam" id="1.10.10.10:FF:000029">
    <property type="entry name" value="Proliferation-associated 2G4, a"/>
    <property type="match status" value="1"/>
</dbReference>
<evidence type="ECO:0000256" key="1">
    <source>
        <dbReference type="ARBA" id="ARBA00007319"/>
    </source>
</evidence>
<protein>
    <recommendedName>
        <fullName evidence="2">Peptidase M24 domain-containing protein</fullName>
    </recommendedName>
</protein>
<organism evidence="3">
    <name type="scientific">Timema shepardi</name>
    <name type="common">Walking stick</name>
    <dbReference type="NCBI Taxonomy" id="629360"/>
    <lineage>
        <taxon>Eukaryota</taxon>
        <taxon>Metazoa</taxon>
        <taxon>Ecdysozoa</taxon>
        <taxon>Arthropoda</taxon>
        <taxon>Hexapoda</taxon>
        <taxon>Insecta</taxon>
        <taxon>Pterygota</taxon>
        <taxon>Neoptera</taxon>
        <taxon>Polyneoptera</taxon>
        <taxon>Phasmatodea</taxon>
        <taxon>Timematodea</taxon>
        <taxon>Timematoidea</taxon>
        <taxon>Timematidae</taxon>
        <taxon>Timema</taxon>
    </lineage>
</organism>
<accession>A0A7R9AR33</accession>
<dbReference type="CDD" id="cd01089">
    <property type="entry name" value="PA2G4-like"/>
    <property type="match status" value="1"/>
</dbReference>
<dbReference type="Gene3D" id="1.10.10.10">
    <property type="entry name" value="Winged helix-like DNA-binding domain superfamily/Winged helix DNA-binding domain"/>
    <property type="match status" value="1"/>
</dbReference>
<dbReference type="SUPFAM" id="SSF55920">
    <property type="entry name" value="Creatinase/aminopeptidase"/>
    <property type="match status" value="1"/>
</dbReference>
<dbReference type="AlphaFoldDB" id="A0A7R9AR33"/>
<sequence length="515" mass="57496">MEGPRFFVVYGASVVYSVIETIVSHWTIGAFWVFEVSWGLTTASYYPLGLYALSTNYSNGLRIGKVELEEVNPHLRRGRVENHLGKTTSVHPTEIRTSISPSSAVELNTTSALANYATEAGVDEEEMADKEEVEKTIAEDLVVTKYKMAGDIVNRVLKQVIDRCISGTSVREICEYGDQLLSEETGQVFKKEKDLKKGIAFPTCISVNHCICHFSPVPSELDYTLKDDDLVKIDLGAQVDGFIAVVAHTIVLGSSPEHKVTGRKADVTLAAHYASQAALRLLKPGNETYAVTEAVQKVCDQFKCKPIEGMLSHQLKQFKIDGEKTIIQNPNDAQKKEHEKFEFEVHDVYAMDVLVSSGEGVGKELDTRVTIYKKTDETYQLKLKASRMFYSEVTHKYGNMPFNLRGFEDEKKAKMGVVECVNHKLIEPFQVLYEKVGEYVAHFKFTVLLMPNGPHRITGLPFEAELFDSEYTISDPELKSLLNTSANPKTAKKKKKKAEKAIIGDATIEGNAMQL</sequence>
<dbReference type="InterPro" id="IPR047113">
    <property type="entry name" value="PA2G4/ARX1"/>
</dbReference>
<dbReference type="NCBIfam" id="TIGR00495">
    <property type="entry name" value="crvDNA_42K"/>
    <property type="match status" value="1"/>
</dbReference>
<reference evidence="3" key="1">
    <citation type="submission" date="2020-11" db="EMBL/GenBank/DDBJ databases">
        <authorList>
            <person name="Tran Van P."/>
        </authorList>
    </citation>
    <scope>NUCLEOTIDE SEQUENCE</scope>
</reference>
<comment type="similarity">
    <text evidence="1">Belongs to the peptidase M24 family.</text>
</comment>
<dbReference type="FunFam" id="3.90.230.10:FF:000013">
    <property type="entry name" value="DNA-binding protein, 42 kDa"/>
    <property type="match status" value="1"/>
</dbReference>
<evidence type="ECO:0000259" key="2">
    <source>
        <dbReference type="Pfam" id="PF00557"/>
    </source>
</evidence>
<dbReference type="Gene3D" id="3.90.230.10">
    <property type="entry name" value="Creatinase/methionine aminopeptidase superfamily"/>
    <property type="match status" value="1"/>
</dbReference>
<dbReference type="EMBL" id="OC001052">
    <property type="protein sequence ID" value="CAD7259005.1"/>
    <property type="molecule type" value="Genomic_DNA"/>
</dbReference>
<dbReference type="Pfam" id="PF00557">
    <property type="entry name" value="Peptidase_M24"/>
    <property type="match status" value="1"/>
</dbReference>
<name>A0A7R9AR33_TIMSH</name>
<dbReference type="SUPFAM" id="SSF46785">
    <property type="entry name" value="Winged helix' DNA-binding domain"/>
    <property type="match status" value="1"/>
</dbReference>
<gene>
    <name evidence="3" type="ORF">TSIB3V08_LOCUS3221</name>
</gene>
<dbReference type="PANTHER" id="PTHR10804">
    <property type="entry name" value="PROTEASE FAMILY M24 METHIONYL AMINOPEPTIDASE, AMINOPEPTIDASE P"/>
    <property type="match status" value="1"/>
</dbReference>